<evidence type="ECO:0000313" key="4">
    <source>
        <dbReference type="Proteomes" id="UP000215355"/>
    </source>
</evidence>
<dbReference type="KEGG" id="smiz:4412673_03757"/>
<name>A0AAJ4XFW5_9SPHI</name>
<dbReference type="InterPro" id="IPR053155">
    <property type="entry name" value="F-pilin_assembly_TraC"/>
</dbReference>
<dbReference type="EMBL" id="LT906468">
    <property type="protein sequence ID" value="SNV61975.1"/>
    <property type="molecule type" value="Genomic_DNA"/>
</dbReference>
<protein>
    <submittedName>
        <fullName evidence="3">Type IV secretion system protein virB4</fullName>
    </submittedName>
</protein>
<organism evidence="3 4">
    <name type="scientific">Sphingobacterium mizutaii</name>
    <dbReference type="NCBI Taxonomy" id="1010"/>
    <lineage>
        <taxon>Bacteria</taxon>
        <taxon>Pseudomonadati</taxon>
        <taxon>Bacteroidota</taxon>
        <taxon>Sphingobacteriia</taxon>
        <taxon>Sphingobacteriales</taxon>
        <taxon>Sphingobacteriaceae</taxon>
        <taxon>Sphingobacterium</taxon>
    </lineage>
</organism>
<feature type="domain" description="TraG N-terminal Bacteroidetes" evidence="1">
    <location>
        <begin position="47"/>
        <end position="90"/>
    </location>
</feature>
<dbReference type="Pfam" id="PF19044">
    <property type="entry name" value="P-loop_TraG"/>
    <property type="match status" value="1"/>
</dbReference>
<evidence type="ECO:0000259" key="2">
    <source>
        <dbReference type="Pfam" id="PF19044"/>
    </source>
</evidence>
<dbReference type="Gene3D" id="1.10.8.730">
    <property type="match status" value="1"/>
</dbReference>
<accession>A0AAJ4XFW5</accession>
<dbReference type="PANTHER" id="PTHR38467:SF1">
    <property type="entry name" value="CONJUGATIVE TRANSFER: ASSEMBLY"/>
    <property type="match status" value="1"/>
</dbReference>
<dbReference type="Gene3D" id="3.40.50.300">
    <property type="entry name" value="P-loop containing nucleotide triphosphate hydrolases"/>
    <property type="match status" value="1"/>
</dbReference>
<evidence type="ECO:0000313" key="3">
    <source>
        <dbReference type="EMBL" id="SNV61975.1"/>
    </source>
</evidence>
<dbReference type="SUPFAM" id="SSF52540">
    <property type="entry name" value="P-loop containing nucleoside triphosphate hydrolases"/>
    <property type="match status" value="1"/>
</dbReference>
<evidence type="ECO:0000259" key="1">
    <source>
        <dbReference type="Pfam" id="PF12991"/>
    </source>
</evidence>
<dbReference type="InterPro" id="IPR043964">
    <property type="entry name" value="P-loop_TraG"/>
</dbReference>
<dbReference type="Pfam" id="PF12991">
    <property type="entry name" value="DUF3875"/>
    <property type="match status" value="1"/>
</dbReference>
<dbReference type="InterPro" id="IPR027417">
    <property type="entry name" value="P-loop_NTPase"/>
</dbReference>
<dbReference type="NCBIfam" id="TIGR03783">
    <property type="entry name" value="Bac_Flav_CT_G"/>
    <property type="match status" value="1"/>
</dbReference>
<dbReference type="AlphaFoldDB" id="A0AAJ4XFW5"/>
<proteinExistence type="predicted"/>
<reference evidence="3 4" key="1">
    <citation type="submission" date="2017-06" db="EMBL/GenBank/DDBJ databases">
        <authorList>
            <consortium name="Pathogen Informatics"/>
        </authorList>
    </citation>
    <scope>NUCLEOTIDE SEQUENCE [LARGE SCALE GENOMIC DNA]</scope>
    <source>
        <strain evidence="3 4">NCTC12149</strain>
    </source>
</reference>
<gene>
    <name evidence="3" type="primary">virB4</name>
    <name evidence="3" type="ORF">SAMEA4412673_03757</name>
</gene>
<dbReference type="PANTHER" id="PTHR38467">
    <property type="match status" value="1"/>
</dbReference>
<sequence length="866" mass="98606">MEQAIWTSWSSKVVCAEKTAELSPFEGQKDLYLHQAFGGKEMEIDFNLAFPLLDIEHDCILSKMGDLTLVFRAKMPEIFSLSDAEFETFHQSWISAIKALPKGSILHKQDWFEKKRFRAGLGDLEAGFLERASELHFNERSYLDHQCYIMLTKPPAHRKGASSLFSSLVRGNLVPQETIEAEALKGFLGACGQFQRILEDSGLVRLTRVPEGELKSSGVRTGLIERYFGLGDGQGPPVIRDIDFSNGIKVGDRHCQLFTLSDAQDLPPLSGSRLDYERYSTERTRFSVGFSSPLGLLLNCDHVYNQYIMVSDKQEAIKRLERKRLRLQSLSAYSRANRVARDSTEDFLHEALTQQRLPVRAHFNVLAWTCDHKELPSLVNMVTSAMSKMGALCKHESVGAPQIFWAGVPGNAADLPVNETFETFAEQASCFLNLETGSETSISPTGIRLGERLSGRPLHVDISDEPILKGICTNRNKFVLGPTGSGKSFFTNHMLRSYHQQGSHVVLVDVGHSYRGLCQLVGGRYFTYSDEHPVSFNPFFISQGDNLDTEKKESIKTLLLALWKRDDEAFRRSEYVALSNAIAGYFGYLAAGTEIWPCFDSFYEYLRDLYVPSLREEGVRQSDFDIENFLYVLRPFYRGGEFDYLLNSREELNLLEERFIVFELDSIKEHPILFPVVTIIIMEVFIGKMRKLEGVRKVILIEEAWKALMKEGFAQYIKYLFKTVRKFFGEAIVVTQDIEDIISSPIVKQAIVNNSDCKILLDQRKFLNRFDQVQQLLGLTDKEKAMVLSVNRDNDPAQKYKEVFISLGGVHSRVYRTQVSLEEYLCYTTEESERVKLSEYTRRQQGDLSRAIADMARDIRSGLIKI</sequence>
<dbReference type="InterPro" id="IPR024451">
    <property type="entry name" value="TraG_N_Bacteroidetes"/>
</dbReference>
<dbReference type="InterPro" id="IPR022509">
    <property type="entry name" value="Conjugation_ATPase_TraG"/>
</dbReference>
<feature type="domain" description="TraG P-loop" evidence="2">
    <location>
        <begin position="446"/>
        <end position="858"/>
    </location>
</feature>
<dbReference type="Proteomes" id="UP000215355">
    <property type="component" value="Chromosome 1"/>
</dbReference>